<evidence type="ECO:0000256" key="8">
    <source>
        <dbReference type="ARBA" id="ARBA00023136"/>
    </source>
</evidence>
<name>A0ABU2FP36_9EURY</name>
<feature type="transmembrane region" description="Helical" evidence="9">
    <location>
        <begin position="239"/>
        <end position="262"/>
    </location>
</feature>
<feature type="transmembrane region" description="Helical" evidence="9">
    <location>
        <begin position="342"/>
        <end position="359"/>
    </location>
</feature>
<evidence type="ECO:0000256" key="3">
    <source>
        <dbReference type="ARBA" id="ARBA00009916"/>
    </source>
</evidence>
<dbReference type="InterPro" id="IPR001204">
    <property type="entry name" value="Phos_transporter"/>
</dbReference>
<dbReference type="Proteomes" id="UP001268864">
    <property type="component" value="Unassembled WGS sequence"/>
</dbReference>
<dbReference type="RefSeq" id="WP_310900352.1">
    <property type="nucleotide sequence ID" value="NZ_JAMQOS010000003.1"/>
</dbReference>
<dbReference type="PANTHER" id="PTHR11101">
    <property type="entry name" value="PHOSPHATE TRANSPORTER"/>
    <property type="match status" value="1"/>
</dbReference>
<feature type="transmembrane region" description="Helical" evidence="9">
    <location>
        <begin position="317"/>
        <end position="336"/>
    </location>
</feature>
<feature type="transmembrane region" description="Helical" evidence="9">
    <location>
        <begin position="166"/>
        <end position="186"/>
    </location>
</feature>
<dbReference type="PANTHER" id="PTHR11101:SF80">
    <property type="entry name" value="PHOSPHATE TRANSPORTER"/>
    <property type="match status" value="1"/>
</dbReference>
<dbReference type="EMBL" id="JAMQOS010000003">
    <property type="protein sequence ID" value="MDS0282523.1"/>
    <property type="molecule type" value="Genomic_DNA"/>
</dbReference>
<evidence type="ECO:0000256" key="5">
    <source>
        <dbReference type="ARBA" id="ARBA00022592"/>
    </source>
</evidence>
<feature type="transmembrane region" description="Helical" evidence="9">
    <location>
        <begin position="366"/>
        <end position="389"/>
    </location>
</feature>
<feature type="transmembrane region" description="Helical" evidence="9">
    <location>
        <begin position="45"/>
        <end position="66"/>
    </location>
</feature>
<comment type="function">
    <text evidence="1">Potential transporter for phosphate.</text>
</comment>
<gene>
    <name evidence="10" type="ORF">NDI86_10340</name>
</gene>
<protein>
    <recommendedName>
        <fullName evidence="9">Phosphate transporter</fullName>
    </recommendedName>
</protein>
<evidence type="ECO:0000256" key="7">
    <source>
        <dbReference type="ARBA" id="ARBA00022989"/>
    </source>
</evidence>
<comment type="similarity">
    <text evidence="3 9">Belongs to the inorganic phosphate transporter (PiT) (TC 2.A.20) family.</text>
</comment>
<evidence type="ECO:0000256" key="6">
    <source>
        <dbReference type="ARBA" id="ARBA00022692"/>
    </source>
</evidence>
<evidence type="ECO:0000256" key="2">
    <source>
        <dbReference type="ARBA" id="ARBA00004141"/>
    </source>
</evidence>
<evidence type="ECO:0000313" key="11">
    <source>
        <dbReference type="Proteomes" id="UP001268864"/>
    </source>
</evidence>
<keyword evidence="11" id="KW-1185">Reference proteome</keyword>
<comment type="subcellular location">
    <subcellularLocation>
        <location evidence="2 9">Membrane</location>
        <topology evidence="2 9">Multi-pass membrane protein</topology>
    </subcellularLocation>
</comment>
<proteinExistence type="inferred from homology"/>
<keyword evidence="5 9" id="KW-0592">Phosphate transport</keyword>
<keyword evidence="4 9" id="KW-0813">Transport</keyword>
<feature type="transmembrane region" description="Helical" evidence="9">
    <location>
        <begin position="135"/>
        <end position="154"/>
    </location>
</feature>
<feature type="transmembrane region" description="Helical" evidence="9">
    <location>
        <begin position="78"/>
        <end position="101"/>
    </location>
</feature>
<evidence type="ECO:0000256" key="4">
    <source>
        <dbReference type="ARBA" id="ARBA00022448"/>
    </source>
</evidence>
<evidence type="ECO:0000256" key="9">
    <source>
        <dbReference type="RuleBase" id="RU363058"/>
    </source>
</evidence>
<feature type="transmembrane region" description="Helical" evidence="9">
    <location>
        <begin position="198"/>
        <end position="227"/>
    </location>
</feature>
<sequence>MADVLFWALVAVATLTGLVTAWTLGANSNSPPFAPAIGANAISTMRAAFLIGILAALGALTQGGAISETVGAGLTEGVAITSLAATAGLLTATLFMAFGIYSGYPVPAAFATTGAMVGVGLSLGGDPVFGTYQRIVTFWALVPPVSGGLAYLTATILRRDDIPETVGVPLLAAVVGAIVANVQLSVIPSPPGATQNSLAGFAAMLVPLPGVVAVATLAVAALSFVYIRRKTQASVETGIRTFLVALGSVVAFSSGGSQVGLATGPLENLYTAELGLPSILLLGIGAVGILGGAWMGAPRLLQATAREYAQLGVRRSIAALVPGFIIAQTAIALGIPISFNNIIISGVIGGGLAGGSAGVSRRKIGVTVGFWIITLVTSVVVGFALYRALALVLA</sequence>
<dbReference type="Pfam" id="PF01384">
    <property type="entry name" value="PHO4"/>
    <property type="match status" value="1"/>
</dbReference>
<comment type="caution">
    <text evidence="10">The sequence shown here is derived from an EMBL/GenBank/DDBJ whole genome shotgun (WGS) entry which is preliminary data.</text>
</comment>
<keyword evidence="7 9" id="KW-1133">Transmembrane helix</keyword>
<accession>A0ABU2FP36</accession>
<feature type="transmembrane region" description="Helical" evidence="9">
    <location>
        <begin position="274"/>
        <end position="296"/>
    </location>
</feature>
<reference evidence="10 11" key="1">
    <citation type="submission" date="2022-06" db="EMBL/GenBank/DDBJ databases">
        <title>Halomicroarcula sp. a new haloarchaeum isolate from saline soil.</title>
        <authorList>
            <person name="Strakova D."/>
            <person name="Galisteo C."/>
            <person name="Sanchez-Porro C."/>
            <person name="Ventosa A."/>
        </authorList>
    </citation>
    <scope>NUCLEOTIDE SEQUENCE [LARGE SCALE GENOMIC DNA]</scope>
    <source>
        <strain evidence="10 11">S3CR25-11</strain>
    </source>
</reference>
<keyword evidence="8 9" id="KW-0472">Membrane</keyword>
<evidence type="ECO:0000256" key="1">
    <source>
        <dbReference type="ARBA" id="ARBA00001981"/>
    </source>
</evidence>
<keyword evidence="6 9" id="KW-0812">Transmembrane</keyword>
<evidence type="ECO:0000313" key="10">
    <source>
        <dbReference type="EMBL" id="MDS0282523.1"/>
    </source>
</evidence>
<organism evidence="10 11">
    <name type="scientific">Haloarcula onubensis</name>
    <dbReference type="NCBI Taxonomy" id="2950539"/>
    <lineage>
        <taxon>Archaea</taxon>
        <taxon>Methanobacteriati</taxon>
        <taxon>Methanobacteriota</taxon>
        <taxon>Stenosarchaea group</taxon>
        <taxon>Halobacteria</taxon>
        <taxon>Halobacteriales</taxon>
        <taxon>Haloarculaceae</taxon>
        <taxon>Haloarcula</taxon>
    </lineage>
</organism>